<feature type="signal peptide" evidence="21">
    <location>
        <begin position="1"/>
        <end position="26"/>
    </location>
</feature>
<dbReference type="PROSITE" id="PS00436">
    <property type="entry name" value="PEROXIDASE_2"/>
    <property type="match status" value="1"/>
</dbReference>
<evidence type="ECO:0000256" key="11">
    <source>
        <dbReference type="ARBA" id="ARBA00023002"/>
    </source>
</evidence>
<dbReference type="GO" id="GO:0046872">
    <property type="term" value="F:metal ion binding"/>
    <property type="evidence" value="ECO:0007669"/>
    <property type="project" value="UniProtKB-UniRule"/>
</dbReference>
<feature type="binding site" evidence="18">
    <location>
        <position position="77"/>
    </location>
    <ligand>
        <name>Ca(2+)</name>
        <dbReference type="ChEBI" id="CHEBI:29108"/>
        <label>1</label>
    </ligand>
</feature>
<evidence type="ECO:0000256" key="9">
    <source>
        <dbReference type="ARBA" id="ARBA00022729"/>
    </source>
</evidence>
<dbReference type="FunFam" id="1.10.420.10:FF:000008">
    <property type="entry name" value="Peroxidase"/>
    <property type="match status" value="1"/>
</dbReference>
<feature type="binding site" evidence="18">
    <location>
        <position position="73"/>
    </location>
    <ligand>
        <name>Ca(2+)</name>
        <dbReference type="ChEBI" id="CHEBI:29108"/>
        <label>1</label>
    </ligand>
</feature>
<evidence type="ECO:0000313" key="23">
    <source>
        <dbReference type="EMBL" id="GMH12595.1"/>
    </source>
</evidence>
<evidence type="ECO:0000256" key="7">
    <source>
        <dbReference type="ARBA" id="ARBA00022617"/>
    </source>
</evidence>
<sequence length="328" mass="36026">MSSRKLVMSFLLQLLLCLLAFDSTNAEGLHKEFYKKTCRQAEDIVQNVTAKFISQDPRLAPALLRMHFHDCFVRGCDGSVLLNSTNTTQAEKEAAPNQTLKGFDVIDAIKSALEEACPNVVSCADTVALAARDAVTLINGTSWEVLTGRRDGTVSLASEALTNLPPPFANITELRTLFAKKGLSKKDLVVLSGAHTIGVSHCFSFSNRLYNFTGKGDSDPSMDPKYVAELKKKCKPNDTTTLVEMDPGSSTKFDSHYYVTVYDRRGLFQSDAALLNDKSTSSYVEREATGRATKFFKDFKASMEEMSRIGVLTGTDGQIRKNCAVVNK</sequence>
<feature type="chain" id="PRO_5041773224" description="Peroxidase" evidence="21">
    <location>
        <begin position="27"/>
        <end position="328"/>
    </location>
</feature>
<proteinExistence type="inferred from homology"/>
<evidence type="ECO:0000256" key="3">
    <source>
        <dbReference type="ARBA" id="ARBA00006873"/>
    </source>
</evidence>
<feature type="active site" description="Proton acceptor" evidence="16">
    <location>
        <position position="69"/>
    </location>
</feature>
<dbReference type="PRINTS" id="PR00458">
    <property type="entry name" value="PEROXIDASE"/>
</dbReference>
<feature type="binding site" evidence="18">
    <location>
        <position position="79"/>
    </location>
    <ligand>
        <name>Ca(2+)</name>
        <dbReference type="ChEBI" id="CHEBI:29108"/>
        <label>1</label>
    </ligand>
</feature>
<reference evidence="23" key="1">
    <citation type="submission" date="2023-05" db="EMBL/GenBank/DDBJ databases">
        <title>Nepenthes gracilis genome sequencing.</title>
        <authorList>
            <person name="Fukushima K."/>
        </authorList>
    </citation>
    <scope>NUCLEOTIDE SEQUENCE</scope>
    <source>
        <strain evidence="23">SING2019-196</strain>
    </source>
</reference>
<dbReference type="PROSITE" id="PS50873">
    <property type="entry name" value="PEROXIDASE_4"/>
    <property type="match status" value="1"/>
</dbReference>
<feature type="binding site" evidence="18">
    <location>
        <position position="75"/>
    </location>
    <ligand>
        <name>Ca(2+)</name>
        <dbReference type="ChEBI" id="CHEBI:29108"/>
        <label>1</label>
    </ligand>
</feature>
<dbReference type="PRINTS" id="PR00461">
    <property type="entry name" value="PLPEROXIDASE"/>
</dbReference>
<feature type="binding site" evidence="17">
    <location>
        <position position="165"/>
    </location>
    <ligand>
        <name>substrate</name>
    </ligand>
</feature>
<keyword evidence="12 18" id="KW-0408">Iron</keyword>
<organism evidence="23 24">
    <name type="scientific">Nepenthes gracilis</name>
    <name type="common">Slender pitcher plant</name>
    <dbReference type="NCBI Taxonomy" id="150966"/>
    <lineage>
        <taxon>Eukaryota</taxon>
        <taxon>Viridiplantae</taxon>
        <taxon>Streptophyta</taxon>
        <taxon>Embryophyta</taxon>
        <taxon>Tracheophyta</taxon>
        <taxon>Spermatophyta</taxon>
        <taxon>Magnoliopsida</taxon>
        <taxon>eudicotyledons</taxon>
        <taxon>Gunneridae</taxon>
        <taxon>Pentapetalae</taxon>
        <taxon>Caryophyllales</taxon>
        <taxon>Nepenthaceae</taxon>
        <taxon>Nepenthes</taxon>
    </lineage>
</organism>
<comment type="cofactor">
    <cofactor evidence="18 21">
        <name>Ca(2+)</name>
        <dbReference type="ChEBI" id="CHEBI:29108"/>
    </cofactor>
    <text evidence="18 21">Binds 2 calcium ions per subunit.</text>
</comment>
<keyword evidence="15 21" id="KW-0376">Hydrogen peroxide</keyword>
<dbReference type="PROSITE" id="PS00435">
    <property type="entry name" value="PEROXIDASE_1"/>
    <property type="match status" value="1"/>
</dbReference>
<feature type="binding site" evidence="18">
    <location>
        <position position="91"/>
    </location>
    <ligand>
        <name>Ca(2+)</name>
        <dbReference type="ChEBI" id="CHEBI:29108"/>
        <label>1</label>
    </ligand>
</feature>
<evidence type="ECO:0000256" key="20">
    <source>
        <dbReference type="PIRSR" id="PIRSR600823-5"/>
    </source>
</evidence>
<dbReference type="FunFam" id="1.10.520.10:FF:000001">
    <property type="entry name" value="Peroxidase"/>
    <property type="match status" value="1"/>
</dbReference>
<feature type="disulfide bond" evidence="20">
    <location>
        <begin position="71"/>
        <end position="76"/>
    </location>
</feature>
<dbReference type="InterPro" id="IPR000823">
    <property type="entry name" value="Peroxidase_pln"/>
</dbReference>
<dbReference type="GO" id="GO:0006979">
    <property type="term" value="P:response to oxidative stress"/>
    <property type="evidence" value="ECO:0007669"/>
    <property type="project" value="UniProtKB-UniRule"/>
</dbReference>
<evidence type="ECO:0000256" key="14">
    <source>
        <dbReference type="ARBA" id="ARBA00023180"/>
    </source>
</evidence>
<comment type="caution">
    <text evidence="23">The sequence shown here is derived from an EMBL/GenBank/DDBJ whole genome shotgun (WGS) entry which is preliminary data.</text>
</comment>
<comment type="cofactor">
    <cofactor evidence="18 21">
        <name>heme b</name>
        <dbReference type="ChEBI" id="CHEBI:60344"/>
    </cofactor>
    <text evidence="18 21">Binds 1 heme b (iron(II)-protoporphyrin IX) group per subunit.</text>
</comment>
<evidence type="ECO:0000256" key="6">
    <source>
        <dbReference type="ARBA" id="ARBA00022559"/>
    </source>
</evidence>
<protein>
    <recommendedName>
        <fullName evidence="4 21">Peroxidase</fullName>
        <ecNumber evidence="4 21">1.11.1.7</ecNumber>
    </recommendedName>
</protein>
<feature type="binding site" evidence="18">
    <location>
        <position position="246"/>
    </location>
    <ligand>
        <name>Ca(2+)</name>
        <dbReference type="ChEBI" id="CHEBI:29108"/>
        <label>2</label>
    </ligand>
</feature>
<feature type="binding site" evidence="18">
    <location>
        <position position="70"/>
    </location>
    <ligand>
        <name>Ca(2+)</name>
        <dbReference type="ChEBI" id="CHEBI:29108"/>
        <label>1</label>
    </ligand>
</feature>
<evidence type="ECO:0000256" key="19">
    <source>
        <dbReference type="PIRSR" id="PIRSR600823-4"/>
    </source>
</evidence>
<gene>
    <name evidence="23" type="ORF">Nepgr_014436</name>
</gene>
<evidence type="ECO:0000256" key="2">
    <source>
        <dbReference type="ARBA" id="ARBA00002322"/>
    </source>
</evidence>
<dbReference type="AlphaFoldDB" id="A0AAD3SKS7"/>
<evidence type="ECO:0000256" key="12">
    <source>
        <dbReference type="ARBA" id="ARBA00023004"/>
    </source>
</evidence>
<feature type="disulfide bond" evidence="20">
    <location>
        <begin position="202"/>
        <end position="234"/>
    </location>
</feature>
<dbReference type="Gene3D" id="1.10.420.10">
    <property type="entry name" value="Peroxidase, domain 2"/>
    <property type="match status" value="1"/>
</dbReference>
<feature type="binding site" evidence="18">
    <location>
        <position position="254"/>
    </location>
    <ligand>
        <name>Ca(2+)</name>
        <dbReference type="ChEBI" id="CHEBI:29108"/>
        <label>2</label>
    </ligand>
</feature>
<feature type="disulfide bond" evidence="20">
    <location>
        <begin position="38"/>
        <end position="117"/>
    </location>
</feature>
<feature type="disulfide bond" evidence="20">
    <location>
        <begin position="123"/>
        <end position="323"/>
    </location>
</feature>
<comment type="similarity">
    <text evidence="21">Belongs to the peroxidase family. Classical plant (class III) peroxidase subfamily.</text>
</comment>
<dbReference type="GO" id="GO:0020037">
    <property type="term" value="F:heme binding"/>
    <property type="evidence" value="ECO:0007669"/>
    <property type="project" value="UniProtKB-UniRule"/>
</dbReference>
<evidence type="ECO:0000256" key="17">
    <source>
        <dbReference type="PIRSR" id="PIRSR600823-2"/>
    </source>
</evidence>
<dbReference type="InterPro" id="IPR033905">
    <property type="entry name" value="Secretory_peroxidase"/>
</dbReference>
<evidence type="ECO:0000256" key="15">
    <source>
        <dbReference type="ARBA" id="ARBA00023324"/>
    </source>
</evidence>
<evidence type="ECO:0000256" key="18">
    <source>
        <dbReference type="PIRSR" id="PIRSR600823-3"/>
    </source>
</evidence>
<keyword evidence="5 21" id="KW-0964">Secreted</keyword>
<dbReference type="InterPro" id="IPR010255">
    <property type="entry name" value="Haem_peroxidase_sf"/>
</dbReference>
<evidence type="ECO:0000256" key="1">
    <source>
        <dbReference type="ARBA" id="ARBA00000189"/>
    </source>
</evidence>
<feature type="binding site" evidence="18">
    <location>
        <position position="196"/>
    </location>
    <ligand>
        <name>Ca(2+)</name>
        <dbReference type="ChEBI" id="CHEBI:29108"/>
        <label>2</label>
    </ligand>
</feature>
<keyword evidence="8 18" id="KW-0479">Metal-binding</keyword>
<feature type="site" description="Transition state stabilizer" evidence="19">
    <location>
        <position position="65"/>
    </location>
</feature>
<comment type="subcellular location">
    <subcellularLocation>
        <location evidence="21">Secreted</location>
    </subcellularLocation>
</comment>
<evidence type="ECO:0000256" key="10">
    <source>
        <dbReference type="ARBA" id="ARBA00022837"/>
    </source>
</evidence>
<evidence type="ECO:0000256" key="5">
    <source>
        <dbReference type="ARBA" id="ARBA00022525"/>
    </source>
</evidence>
<dbReference type="Gene3D" id="1.10.520.10">
    <property type="match status" value="1"/>
</dbReference>
<comment type="function">
    <text evidence="2">Removal of H(2)O(2), oxidation of toxic reductants, biosynthesis and degradation of lignin, suberization, auxin catabolism, response to environmental stresses such as wounding, pathogen attack and oxidative stress. These functions might be dependent on each isozyme/isoform in each plant tissue.</text>
</comment>
<feature type="domain" description="Plant heme peroxidase family profile" evidence="22">
    <location>
        <begin position="28"/>
        <end position="327"/>
    </location>
</feature>
<keyword evidence="11 21" id="KW-0560">Oxidoreductase</keyword>
<dbReference type="InterPro" id="IPR002016">
    <property type="entry name" value="Haem_peroxidase"/>
</dbReference>
<keyword evidence="7 21" id="KW-0349">Heme</keyword>
<keyword evidence="14" id="KW-0325">Glycoprotein</keyword>
<keyword evidence="9 21" id="KW-0732">Signal</keyword>
<evidence type="ECO:0000256" key="13">
    <source>
        <dbReference type="ARBA" id="ARBA00023157"/>
    </source>
</evidence>
<dbReference type="InterPro" id="IPR019793">
    <property type="entry name" value="Peroxidases_heam-ligand_BS"/>
</dbReference>
<dbReference type="Pfam" id="PF00141">
    <property type="entry name" value="peroxidase"/>
    <property type="match status" value="1"/>
</dbReference>
<evidence type="ECO:0000256" key="21">
    <source>
        <dbReference type="RuleBase" id="RU362060"/>
    </source>
</evidence>
<evidence type="ECO:0000313" key="24">
    <source>
        <dbReference type="Proteomes" id="UP001279734"/>
    </source>
</evidence>
<dbReference type="GO" id="GO:0140825">
    <property type="term" value="F:lactoperoxidase activity"/>
    <property type="evidence" value="ECO:0007669"/>
    <property type="project" value="UniProtKB-EC"/>
</dbReference>
<name>A0AAD3SKS7_NEPGR</name>
<dbReference type="Proteomes" id="UP001279734">
    <property type="component" value="Unassembled WGS sequence"/>
</dbReference>
<keyword evidence="6 21" id="KW-0575">Peroxidase</keyword>
<comment type="catalytic activity">
    <reaction evidence="1 21">
        <text>2 a phenolic donor + H2O2 = 2 a phenolic radical donor + 2 H2O</text>
        <dbReference type="Rhea" id="RHEA:56136"/>
        <dbReference type="ChEBI" id="CHEBI:15377"/>
        <dbReference type="ChEBI" id="CHEBI:16240"/>
        <dbReference type="ChEBI" id="CHEBI:139520"/>
        <dbReference type="ChEBI" id="CHEBI:139521"/>
        <dbReference type="EC" id="1.11.1.7"/>
    </reaction>
</comment>
<dbReference type="PANTHER" id="PTHR31235">
    <property type="entry name" value="PEROXIDASE 25-RELATED"/>
    <property type="match status" value="1"/>
</dbReference>
<evidence type="ECO:0000256" key="16">
    <source>
        <dbReference type="PIRSR" id="PIRSR600823-1"/>
    </source>
</evidence>
<feature type="binding site" description="axial binding residue" evidence="18">
    <location>
        <position position="195"/>
    </location>
    <ligand>
        <name>heme b</name>
        <dbReference type="ChEBI" id="CHEBI:60344"/>
    </ligand>
    <ligandPart>
        <name>Fe</name>
        <dbReference type="ChEBI" id="CHEBI:18248"/>
    </ligandPart>
</feature>
<dbReference type="GO" id="GO:0042744">
    <property type="term" value="P:hydrogen peroxide catabolic process"/>
    <property type="evidence" value="ECO:0007669"/>
    <property type="project" value="UniProtKB-KW"/>
</dbReference>
<keyword evidence="13 20" id="KW-1015">Disulfide bond</keyword>
<dbReference type="CDD" id="cd00693">
    <property type="entry name" value="secretory_peroxidase"/>
    <property type="match status" value="1"/>
</dbReference>
<dbReference type="EMBL" id="BSYO01000012">
    <property type="protein sequence ID" value="GMH12595.1"/>
    <property type="molecule type" value="Genomic_DNA"/>
</dbReference>
<dbReference type="SUPFAM" id="SSF48113">
    <property type="entry name" value="Heme-dependent peroxidases"/>
    <property type="match status" value="1"/>
</dbReference>
<evidence type="ECO:0000256" key="4">
    <source>
        <dbReference type="ARBA" id="ARBA00012313"/>
    </source>
</evidence>
<evidence type="ECO:0000256" key="8">
    <source>
        <dbReference type="ARBA" id="ARBA00022723"/>
    </source>
</evidence>
<evidence type="ECO:0000259" key="22">
    <source>
        <dbReference type="PROSITE" id="PS50873"/>
    </source>
</evidence>
<accession>A0AAD3SKS7</accession>
<dbReference type="GO" id="GO:0005576">
    <property type="term" value="C:extracellular region"/>
    <property type="evidence" value="ECO:0007669"/>
    <property type="project" value="UniProtKB-SubCell"/>
</dbReference>
<keyword evidence="24" id="KW-1185">Reference proteome</keyword>
<keyword evidence="10 18" id="KW-0106">Calcium</keyword>
<comment type="similarity">
    <text evidence="3">Belongs to the peroxidase family. Ascorbate peroxidase subfamily.</text>
</comment>
<dbReference type="EC" id="1.11.1.7" evidence="4 21"/>
<dbReference type="InterPro" id="IPR019794">
    <property type="entry name" value="Peroxidases_AS"/>
</dbReference>